<evidence type="ECO:0000313" key="2">
    <source>
        <dbReference type="EMBL" id="GHD63165.1"/>
    </source>
</evidence>
<protein>
    <recommendedName>
        <fullName evidence="4">Carboxypeptidase regulatory-like domain-containing protein</fullName>
    </recommendedName>
</protein>
<dbReference type="EMBL" id="BMYO01000005">
    <property type="protein sequence ID" value="GHD63165.1"/>
    <property type="molecule type" value="Genomic_DNA"/>
</dbReference>
<evidence type="ECO:0000313" key="3">
    <source>
        <dbReference type="Proteomes" id="UP000604737"/>
    </source>
</evidence>
<name>A0ABQ3H1G7_9NEIS</name>
<keyword evidence="3" id="KW-1185">Reference proteome</keyword>
<proteinExistence type="predicted"/>
<sequence length="137" mass="14666">MTRMPRQLIQTALVVSLATPVAALAGPLPDVQHSVAGVAYLSGGVGDEEASAIRAAAGDYNVRLMMTGKQGQYLANATVQVLDAKGKPVVDAVASGPYFYMKLKPGRYQLIATLDERPQQRMLQVGKQGSRSLHLTW</sequence>
<dbReference type="InterPro" id="IPR008969">
    <property type="entry name" value="CarboxyPept-like_regulatory"/>
</dbReference>
<evidence type="ECO:0000256" key="1">
    <source>
        <dbReference type="SAM" id="SignalP"/>
    </source>
</evidence>
<feature type="signal peptide" evidence="1">
    <location>
        <begin position="1"/>
        <end position="25"/>
    </location>
</feature>
<accession>A0ABQ3H1G7</accession>
<evidence type="ECO:0008006" key="4">
    <source>
        <dbReference type="Google" id="ProtNLM"/>
    </source>
</evidence>
<feature type="chain" id="PRO_5045866270" description="Carboxypeptidase regulatory-like domain-containing protein" evidence="1">
    <location>
        <begin position="26"/>
        <end position="137"/>
    </location>
</feature>
<comment type="caution">
    <text evidence="2">The sequence shown here is derived from an EMBL/GenBank/DDBJ whole genome shotgun (WGS) entry which is preliminary data.</text>
</comment>
<gene>
    <name evidence="2" type="ORF">GCM10007350_20060</name>
</gene>
<keyword evidence="1" id="KW-0732">Signal</keyword>
<dbReference type="Proteomes" id="UP000604737">
    <property type="component" value="Unassembled WGS sequence"/>
</dbReference>
<dbReference type="SUPFAM" id="SSF49464">
    <property type="entry name" value="Carboxypeptidase regulatory domain-like"/>
    <property type="match status" value="1"/>
</dbReference>
<organism evidence="2 3">
    <name type="scientific">Jeongeupia chitinilytica</name>
    <dbReference type="NCBI Taxonomy" id="1041641"/>
    <lineage>
        <taxon>Bacteria</taxon>
        <taxon>Pseudomonadati</taxon>
        <taxon>Pseudomonadota</taxon>
        <taxon>Betaproteobacteria</taxon>
        <taxon>Neisseriales</taxon>
        <taxon>Chitinibacteraceae</taxon>
        <taxon>Jeongeupia</taxon>
    </lineage>
</organism>
<dbReference type="RefSeq" id="WP_189460392.1">
    <property type="nucleotide sequence ID" value="NZ_BMYO01000005.1"/>
</dbReference>
<reference evidence="3" key="1">
    <citation type="journal article" date="2019" name="Int. J. Syst. Evol. Microbiol.">
        <title>The Global Catalogue of Microorganisms (GCM) 10K type strain sequencing project: providing services to taxonomists for standard genome sequencing and annotation.</title>
        <authorList>
            <consortium name="The Broad Institute Genomics Platform"/>
            <consortium name="The Broad Institute Genome Sequencing Center for Infectious Disease"/>
            <person name="Wu L."/>
            <person name="Ma J."/>
        </authorList>
    </citation>
    <scope>NUCLEOTIDE SEQUENCE [LARGE SCALE GENOMIC DNA]</scope>
    <source>
        <strain evidence="3">KCTC 23701</strain>
    </source>
</reference>